<dbReference type="NCBIfam" id="TIGR00005">
    <property type="entry name" value="rluA_subfam"/>
    <property type="match status" value="1"/>
</dbReference>
<dbReference type="InterPro" id="IPR006225">
    <property type="entry name" value="PsdUridine_synth_RluC/D"/>
</dbReference>
<sequence>MHTSMIQRDNSVDKGFEAHCFHPLSTDVERPQQLNNPFNYRPHPLALLAAEQLQRYVASQPAWQEEIALGKMFGVLVVEDAQQSLGYLAAYSGQIGGRSNWLGFVPAVFDFLEPQGYFKKQEAFITQINARVKCLEVDEEYQTLKTKLKEYDQTAAAQLISFQEEMKVAKKRRDQQRRELILNVDQQAALIKESQFMKAEYKRLKERLRIGRTPLLQLLAEHEQQMEDAKAQRRTLSDDLQRWLFSHFVMLNAKGEQRNLLTIFAQTAQGVPPAGAGECCAPKLLQYAYLHRLKPVCIAEFWWGASPKTSVRHHGQFYPACRGKCLPILSFMLQGLKVDAEQSVEEQHSQLPVVYEDDALIVVDKPAGILSVPGRSLRPSVYSILQNQMPSSVELFSVHRLDMATSGLLILAKNSVVYRHLQRQFRTHHVQKEYIAILEGALSQRKGVVTLPLRPDPFDRPRQVVDWEHGKKAVTSYRVLNVRHGKTWVALFPETGRTHQLRMHCAHAEGLNCPILGDPLYGHHANRLYLHATSITFEHPISGRLLTLHAQPPADFQDVFMGRKHG</sequence>
<dbReference type="EMBL" id="JRPQ01000083">
    <property type="protein sequence ID" value="KGI22155.1"/>
    <property type="molecule type" value="Genomic_DNA"/>
</dbReference>
<dbReference type="GO" id="GO:0140098">
    <property type="term" value="F:catalytic activity, acting on RNA"/>
    <property type="evidence" value="ECO:0007669"/>
    <property type="project" value="UniProtKB-ARBA"/>
</dbReference>
<dbReference type="Pfam" id="PF00849">
    <property type="entry name" value="PseudoU_synth_2"/>
    <property type="match status" value="1"/>
</dbReference>
<proteinExistence type="inferred from homology"/>
<accession>A0A098YR10</accession>
<dbReference type="PANTHER" id="PTHR21600:SF89">
    <property type="entry name" value="RIBOSOMAL LARGE SUBUNIT PSEUDOURIDINE SYNTHASE A"/>
    <property type="match status" value="1"/>
</dbReference>
<evidence type="ECO:0000256" key="3">
    <source>
        <dbReference type="SAM" id="Coils"/>
    </source>
</evidence>
<protein>
    <submittedName>
        <fullName evidence="5">Pseudouridine synthase</fullName>
    </submittedName>
</protein>
<dbReference type="AlphaFoldDB" id="A0A098YR10"/>
<dbReference type="PANTHER" id="PTHR21600">
    <property type="entry name" value="MITOCHONDRIAL RNA PSEUDOURIDINE SYNTHASE"/>
    <property type="match status" value="1"/>
</dbReference>
<evidence type="ECO:0000259" key="4">
    <source>
        <dbReference type="Pfam" id="PF00849"/>
    </source>
</evidence>
<organism evidence="5 6">
    <name type="scientific">Hoylesella timonensis S9-PR14</name>
    <dbReference type="NCBI Taxonomy" id="1401062"/>
    <lineage>
        <taxon>Bacteria</taxon>
        <taxon>Pseudomonadati</taxon>
        <taxon>Bacteroidota</taxon>
        <taxon>Bacteroidia</taxon>
        <taxon>Bacteroidales</taxon>
        <taxon>Prevotellaceae</taxon>
        <taxon>Hoylesella</taxon>
    </lineage>
</organism>
<dbReference type="InterPro" id="IPR050188">
    <property type="entry name" value="RluA_PseudoU_synthase"/>
</dbReference>
<evidence type="ECO:0000256" key="1">
    <source>
        <dbReference type="ARBA" id="ARBA00010876"/>
    </source>
</evidence>
<dbReference type="GO" id="GO:0000455">
    <property type="term" value="P:enzyme-directed rRNA pseudouridine synthesis"/>
    <property type="evidence" value="ECO:0007669"/>
    <property type="project" value="TreeGrafter"/>
</dbReference>
<dbReference type="InterPro" id="IPR006224">
    <property type="entry name" value="PsdUridine_synth_RluA-like_CS"/>
</dbReference>
<evidence type="ECO:0000313" key="6">
    <source>
        <dbReference type="Proteomes" id="UP000029723"/>
    </source>
</evidence>
<name>A0A098YR10_9BACT</name>
<dbReference type="OrthoDB" id="9807829at2"/>
<comment type="similarity">
    <text evidence="1">Belongs to the pseudouridine synthase RluA family.</text>
</comment>
<keyword evidence="3" id="KW-0175">Coiled coil</keyword>
<comment type="caution">
    <text evidence="5">The sequence shown here is derived from an EMBL/GenBank/DDBJ whole genome shotgun (WGS) entry which is preliminary data.</text>
</comment>
<dbReference type="Gene3D" id="3.30.2350.10">
    <property type="entry name" value="Pseudouridine synthase"/>
    <property type="match status" value="1"/>
</dbReference>
<feature type="coiled-coil region" evidence="3">
    <location>
        <begin position="134"/>
        <end position="239"/>
    </location>
</feature>
<dbReference type="InterPro" id="IPR006145">
    <property type="entry name" value="PsdUridine_synth_RsuA/RluA"/>
</dbReference>
<dbReference type="InterPro" id="IPR020103">
    <property type="entry name" value="PsdUridine_synth_cat_dom_sf"/>
</dbReference>
<dbReference type="SUPFAM" id="SSF55120">
    <property type="entry name" value="Pseudouridine synthase"/>
    <property type="match status" value="1"/>
</dbReference>
<reference evidence="5 6" key="1">
    <citation type="submission" date="2014-07" db="EMBL/GenBank/DDBJ databases">
        <authorList>
            <person name="McCorrison J."/>
            <person name="Sanka R."/>
            <person name="Torralba M."/>
            <person name="Gillis M."/>
            <person name="Haft D.H."/>
            <person name="Methe B."/>
            <person name="Sutton G."/>
            <person name="Nelson K.E."/>
        </authorList>
    </citation>
    <scope>NUCLEOTIDE SEQUENCE [LARGE SCALE GENOMIC DNA]</scope>
    <source>
        <strain evidence="5 6">S9-PR14</strain>
    </source>
</reference>
<dbReference type="GO" id="GO:0003723">
    <property type="term" value="F:RNA binding"/>
    <property type="evidence" value="ECO:0007669"/>
    <property type="project" value="InterPro"/>
</dbReference>
<evidence type="ECO:0000313" key="5">
    <source>
        <dbReference type="EMBL" id="KGI22155.1"/>
    </source>
</evidence>
<feature type="domain" description="Pseudouridine synthase RsuA/RluA-like" evidence="4">
    <location>
        <begin position="360"/>
        <end position="507"/>
    </location>
</feature>
<dbReference type="GO" id="GO:0009982">
    <property type="term" value="F:pseudouridine synthase activity"/>
    <property type="evidence" value="ECO:0007669"/>
    <property type="project" value="InterPro"/>
</dbReference>
<dbReference type="Proteomes" id="UP000029723">
    <property type="component" value="Unassembled WGS sequence"/>
</dbReference>
<feature type="active site" evidence="2">
    <location>
        <position position="402"/>
    </location>
</feature>
<dbReference type="PROSITE" id="PS01129">
    <property type="entry name" value="PSI_RLU"/>
    <property type="match status" value="1"/>
</dbReference>
<dbReference type="CDD" id="cd02869">
    <property type="entry name" value="PseudoU_synth_RluA_like"/>
    <property type="match status" value="1"/>
</dbReference>
<gene>
    <name evidence="5" type="ORF">HMPREF9304_06030</name>
</gene>
<evidence type="ECO:0000256" key="2">
    <source>
        <dbReference type="PIRSR" id="PIRSR606225-1"/>
    </source>
</evidence>